<keyword evidence="12" id="KW-1185">Reference proteome</keyword>
<dbReference type="Proteomes" id="UP000601710">
    <property type="component" value="Chromosome 25"/>
</dbReference>
<feature type="compositionally biased region" description="Basic residues" evidence="3">
    <location>
        <begin position="283"/>
        <end position="297"/>
    </location>
</feature>
<dbReference type="GO" id="GO:0034063">
    <property type="term" value="P:stress granule assembly"/>
    <property type="evidence" value="ECO:0007669"/>
    <property type="project" value="TreeGrafter"/>
</dbReference>
<feature type="region of interest" description="Disordered" evidence="3">
    <location>
        <begin position="99"/>
        <end position="181"/>
    </location>
</feature>
<dbReference type="EMBL" id="CP029524">
    <property type="protein sequence ID" value="AYU79385.1"/>
    <property type="molecule type" value="Genomic_DNA"/>
</dbReference>
<dbReference type="Gene3D" id="2.30.30.100">
    <property type="match status" value="1"/>
</dbReference>
<evidence type="ECO:0000259" key="7">
    <source>
        <dbReference type="PROSITE" id="PS52002"/>
    </source>
</evidence>
<dbReference type="VEuPathDB" id="TriTrypDB:LdBPK_250550.1"/>
<dbReference type="PROSITE" id="PS51512">
    <property type="entry name" value="DFDF"/>
    <property type="match status" value="1"/>
</dbReference>
<evidence type="ECO:0000313" key="12">
    <source>
        <dbReference type="Proteomes" id="UP000274082"/>
    </source>
</evidence>
<dbReference type="InterPro" id="IPR025761">
    <property type="entry name" value="FFD_box"/>
</dbReference>
<dbReference type="InterPro" id="IPR025762">
    <property type="entry name" value="DFDF"/>
</dbReference>
<evidence type="ECO:0000256" key="3">
    <source>
        <dbReference type="SAM" id="MobiDB-lite"/>
    </source>
</evidence>
<protein>
    <submittedName>
        <fullName evidence="8">Scd6-like Sm domain containing protein, putative</fullName>
    </submittedName>
    <submittedName>
        <fullName evidence="9">Scd6-like_Sm_domain_containing_protein_putative/P fam:PF12701</fullName>
    </submittedName>
</protein>
<proteinExistence type="predicted"/>
<reference evidence="10" key="2">
    <citation type="submission" date="2011-01" db="EMBL/GenBank/DDBJ databases">
        <authorList>
            <person name="Zhao B.P."/>
            <person name="Ren Z.A."/>
            <person name="Li C.D."/>
        </authorList>
    </citation>
    <scope>NUCLEOTIDE SEQUENCE</scope>
    <source>
        <strain evidence="10">BPK282A1</strain>
    </source>
</reference>
<organism evidence="8 12">
    <name type="scientific">Leishmania donovani</name>
    <dbReference type="NCBI Taxonomy" id="5661"/>
    <lineage>
        <taxon>Eukaryota</taxon>
        <taxon>Discoba</taxon>
        <taxon>Euglenozoa</taxon>
        <taxon>Kinetoplastea</taxon>
        <taxon>Metakinetoplastina</taxon>
        <taxon>Trypanosomatida</taxon>
        <taxon>Trypanosomatidae</taxon>
        <taxon>Leishmaniinae</taxon>
        <taxon>Leishmania</taxon>
    </lineage>
</organism>
<dbReference type="PANTHER" id="PTHR13586:SF0">
    <property type="entry name" value="TRAILER HITCH, ISOFORM H"/>
    <property type="match status" value="1"/>
</dbReference>
<dbReference type="InterPro" id="IPR019050">
    <property type="entry name" value="FDF_dom"/>
</dbReference>
<feature type="compositionally biased region" description="Basic and acidic residues" evidence="3">
    <location>
        <begin position="257"/>
        <end position="270"/>
    </location>
</feature>
<dbReference type="Pfam" id="PF12701">
    <property type="entry name" value="LSM14"/>
    <property type="match status" value="1"/>
</dbReference>
<dbReference type="PROSITE" id="PS51513">
    <property type="entry name" value="FFD"/>
    <property type="match status" value="1"/>
</dbReference>
<dbReference type="OMA" id="PPKEEIY"/>
<feature type="compositionally biased region" description="Low complexity" evidence="3">
    <location>
        <begin position="103"/>
        <end position="126"/>
    </location>
</feature>
<dbReference type="Proteomes" id="UP000274082">
    <property type="component" value="Chromosome 25"/>
</dbReference>
<evidence type="ECO:0000256" key="1">
    <source>
        <dbReference type="PROSITE-ProRule" id="PRU00846"/>
    </source>
</evidence>
<dbReference type="PANTHER" id="PTHR13586">
    <property type="entry name" value="SCD6 PROTEIN-RELATED"/>
    <property type="match status" value="1"/>
</dbReference>
<reference evidence="9" key="5">
    <citation type="submission" date="2020-06" db="EMBL/GenBank/DDBJ databases">
        <authorList>
            <person name="Camacho E."/>
            <person name="Gonzalez-de la Fuente S."/>
            <person name="Rastrojo A."/>
            <person name="Peiro-Pastor R."/>
            <person name="Solana JC."/>
            <person name="Tabera L."/>
            <person name="Gamarro F."/>
            <person name="Carrasco-Ramiro F."/>
            <person name="Requena JM."/>
            <person name="Aguado B."/>
        </authorList>
    </citation>
    <scope>NUCLEOTIDE SEQUENCE</scope>
</reference>
<feature type="compositionally biased region" description="Gly residues" evidence="3">
    <location>
        <begin position="136"/>
        <end position="150"/>
    </location>
</feature>
<accession>A0A3Q8IGG5</accession>
<feature type="region of interest" description="Disordered" evidence="3">
    <location>
        <begin position="257"/>
        <end position="297"/>
    </location>
</feature>
<dbReference type="GeneID" id="13388631"/>
<reference evidence="10 11" key="1">
    <citation type="journal article" date="2011" name="Genome Res.">
        <title>Whole genome sequencing of multiple Leishmania donovani clinical isolates provides insights into population structure and mechanisms of drug resistance.</title>
        <authorList>
            <person name="Downing T."/>
            <person name="Imamura H."/>
            <person name="Decuypere S."/>
            <person name="Clark T.G."/>
            <person name="Coombs G.H."/>
            <person name="Cotton J.A."/>
            <person name="Hilley J.D."/>
            <person name="de Doncker S."/>
            <person name="Maes I."/>
            <person name="Mottram J.C."/>
            <person name="Quail M.A."/>
            <person name="Rijal S."/>
            <person name="Sanders M."/>
            <person name="Schonian G."/>
            <person name="Stark O."/>
            <person name="Sundar S."/>
            <person name="Vanaerschot M."/>
            <person name="Hertz-Fowler C."/>
            <person name="Dujardin J.C."/>
            <person name="Berriman M."/>
        </authorList>
    </citation>
    <scope>NUCLEOTIDE SEQUENCE [LARGE SCALE GENOMIC DNA]</scope>
    <source>
        <strain evidence="10 11">BPK282A1</strain>
    </source>
</reference>
<dbReference type="OrthoDB" id="21539at2759"/>
<feature type="compositionally biased region" description="Low complexity" evidence="3">
    <location>
        <begin position="151"/>
        <end position="167"/>
    </location>
</feature>
<feature type="domain" description="FFD box profile" evidence="5">
    <location>
        <begin position="239"/>
        <end position="254"/>
    </location>
</feature>
<feature type="compositionally biased region" description="Gly residues" evidence="3">
    <location>
        <begin position="172"/>
        <end position="181"/>
    </location>
</feature>
<dbReference type="Proteomes" id="UP000008980">
    <property type="component" value="Chromosome 25"/>
</dbReference>
<dbReference type="EMBL" id="LR812645">
    <property type="protein sequence ID" value="CAC5430628.1"/>
    <property type="molecule type" value="Genomic_DNA"/>
</dbReference>
<feature type="short sequence motif" description="TFG box" evidence="2">
    <location>
        <begin position="257"/>
        <end position="277"/>
    </location>
</feature>
<dbReference type="SMART" id="SM01199">
    <property type="entry name" value="FDF"/>
    <property type="match status" value="1"/>
</dbReference>
<evidence type="ECO:0000256" key="2">
    <source>
        <dbReference type="PROSITE-ProRule" id="PRU00869"/>
    </source>
</evidence>
<dbReference type="VEuPathDB" id="TriTrypDB:LdCL_250010600"/>
<reference evidence="11" key="3">
    <citation type="submission" date="2011-02" db="EMBL/GenBank/DDBJ databases">
        <title>Whole genome sequencing of Leishmania donovani clinical lines reveals dynamic variation related to drug resistance.</title>
        <authorList>
            <person name="Downing T."/>
            <person name="Imamura H."/>
            <person name="Sanders M."/>
            <person name="Decuypere S."/>
            <person name="Hertz-Fowler C."/>
            <person name="Clark T.G."/>
            <person name="Rijal S."/>
            <person name="Sundar S."/>
            <person name="Quail M.A."/>
            <person name="De Doncker S."/>
            <person name="Maes I."/>
            <person name="Vanaerschot M."/>
            <person name="Stark O."/>
            <person name="Schonian G."/>
            <person name="Dujardin J.C."/>
            <person name="Berriman M."/>
        </authorList>
    </citation>
    <scope>NUCLEOTIDE SEQUENCE [LARGE SCALE GENOMIC DNA]</scope>
    <source>
        <strain evidence="11">BPK282A1</strain>
    </source>
</reference>
<dbReference type="KEGG" id="ldo:LDBPK_250550"/>
<reference evidence="8 12" key="4">
    <citation type="journal article" date="2018" name="Sci. Rep.">
        <title>A complete Leishmania donovani reference genome identifies novel genetic variations associated with virulence.</title>
        <authorList>
            <person name="Lypaczewski P."/>
            <person name="Hoshizaki J."/>
            <person name="Zhang W.-W."/>
            <person name="McCall L.-I."/>
            <person name="Torcivia-Rodriguez J."/>
            <person name="Simonyan V."/>
            <person name="Kaur A."/>
            <person name="Dewar K."/>
            <person name="Matlashewski G."/>
        </authorList>
    </citation>
    <scope>NUCLEOTIDE SEQUENCE [LARGE SCALE GENOMIC DNA]</scope>
    <source>
        <strain evidence="8 12">LdCL</strain>
    </source>
</reference>
<evidence type="ECO:0000259" key="4">
    <source>
        <dbReference type="PROSITE" id="PS51512"/>
    </source>
</evidence>
<feature type="short sequence motif" description="FFD box" evidence="1">
    <location>
        <begin position="239"/>
        <end position="254"/>
    </location>
</feature>
<evidence type="ECO:0000259" key="5">
    <source>
        <dbReference type="PROSITE" id="PS51513"/>
    </source>
</evidence>
<evidence type="ECO:0000313" key="9">
    <source>
        <dbReference type="EMBL" id="CAC5430628.1"/>
    </source>
</evidence>
<dbReference type="InterPro" id="IPR047575">
    <property type="entry name" value="Sm"/>
</dbReference>
<feature type="domain" description="TFG box profile" evidence="6">
    <location>
        <begin position="257"/>
        <end position="277"/>
    </location>
</feature>
<feature type="domain" description="Sm" evidence="7">
    <location>
        <begin position="1"/>
        <end position="80"/>
    </location>
</feature>
<dbReference type="GO" id="GO:0003729">
    <property type="term" value="F:mRNA binding"/>
    <property type="evidence" value="ECO:0007669"/>
    <property type="project" value="TreeGrafter"/>
</dbReference>
<dbReference type="RefSeq" id="XP_003861385.1">
    <property type="nucleotide sequence ID" value="XM_003861337.1"/>
</dbReference>
<dbReference type="EMBL" id="FR799612">
    <property type="protein sequence ID" value="CBZ34685.1"/>
    <property type="molecule type" value="Genomic_DNA"/>
</dbReference>
<accession>E9BHF9</accession>
<dbReference type="GO" id="GO:0033962">
    <property type="term" value="P:P-body assembly"/>
    <property type="evidence" value="ECO:0007669"/>
    <property type="project" value="TreeGrafter"/>
</dbReference>
<name>A0A3Q8IGG5_LEIDO</name>
<dbReference type="InterPro" id="IPR025609">
    <property type="entry name" value="Lsm14-like_N"/>
</dbReference>
<dbReference type="SMART" id="SM01271">
    <property type="entry name" value="LSM14"/>
    <property type="match status" value="1"/>
</dbReference>
<dbReference type="InterPro" id="IPR010920">
    <property type="entry name" value="LSM_dom_sf"/>
</dbReference>
<evidence type="ECO:0000313" key="11">
    <source>
        <dbReference type="Proteomes" id="UP000008980"/>
    </source>
</evidence>
<gene>
    <name evidence="10" type="ORF">LDBPK_250550</name>
    <name evidence="8" type="ORF">LdCL_250010600</name>
    <name evidence="9" type="ORF">LDHU3_25.0660</name>
</gene>
<dbReference type="PROSITE" id="PS51536">
    <property type="entry name" value="TFG"/>
    <property type="match status" value="1"/>
</dbReference>
<dbReference type="InterPro" id="IPR025768">
    <property type="entry name" value="TFG_box"/>
</dbReference>
<evidence type="ECO:0000259" key="6">
    <source>
        <dbReference type="PROSITE" id="PS51536"/>
    </source>
</evidence>
<dbReference type="SMR" id="A0A3Q8IGG5"/>
<evidence type="ECO:0000313" key="10">
    <source>
        <dbReference type="EMBL" id="CBZ34685.1"/>
    </source>
</evidence>
<dbReference type="GO" id="GO:0000932">
    <property type="term" value="C:P-body"/>
    <property type="evidence" value="ECO:0007669"/>
    <property type="project" value="TreeGrafter"/>
</dbReference>
<sequence length="297" mass="32460">MQNSVGDVINLISKSEIRYEGQLHSINTEENTVSLSNVRIYGTEGRKGGGVEEVPPTEQLFEFIVFRGSDIKDLTVFRDSSSPQARDPAIVEVHAPARGRGGRAAAAAPAASATAASSAATRGSRSFYDEAQSYNRGGGGGGARRGGYGAGRYNNNNGGGNNNSNNNRNHRGGYGGRGGSGNYRRNYRDYHTGQDFKPADVGATEKFEGDFDFAKCREEFEKKKSEFEKAKEDAKSHAKAYDKSSFFDTISCDQKEKNSMNRAEMRKADTETFGSEMVSSMRGFRRGRGGRGRYQQR</sequence>
<dbReference type="PROSITE" id="PS52002">
    <property type="entry name" value="SM"/>
    <property type="match status" value="1"/>
</dbReference>
<dbReference type="CDD" id="cd01736">
    <property type="entry name" value="LSm14_N"/>
    <property type="match status" value="1"/>
</dbReference>
<feature type="domain" description="DFDF" evidence="4">
    <location>
        <begin position="199"/>
        <end position="235"/>
    </location>
</feature>
<dbReference type="VEuPathDB" id="TriTrypDB:LDHU3_25.0660"/>
<dbReference type="AlphaFoldDB" id="A0A3Q8IGG5"/>
<evidence type="ECO:0000313" key="8">
    <source>
        <dbReference type="EMBL" id="AYU79385.1"/>
    </source>
</evidence>
<dbReference type="SUPFAM" id="SSF50182">
    <property type="entry name" value="Sm-like ribonucleoproteins"/>
    <property type="match status" value="1"/>
</dbReference>